<keyword evidence="5 7" id="KW-0057">Aromatic amino acid biosynthesis</keyword>
<evidence type="ECO:0000259" key="8">
    <source>
        <dbReference type="Pfam" id="PF00275"/>
    </source>
</evidence>
<dbReference type="GO" id="GO:0009073">
    <property type="term" value="P:aromatic amino acid family biosynthetic process"/>
    <property type="evidence" value="ECO:0007669"/>
    <property type="project" value="UniProtKB-KW"/>
</dbReference>
<evidence type="ECO:0000256" key="1">
    <source>
        <dbReference type="ARBA" id="ARBA00004811"/>
    </source>
</evidence>
<dbReference type="InterPro" id="IPR036968">
    <property type="entry name" value="Enolpyruvate_Tfrase_sf"/>
</dbReference>
<dbReference type="PIRSF" id="PIRSF000505">
    <property type="entry name" value="EPSPS"/>
    <property type="match status" value="1"/>
</dbReference>
<dbReference type="CDD" id="cd01556">
    <property type="entry name" value="EPSP_synthase"/>
    <property type="match status" value="1"/>
</dbReference>
<keyword evidence="4 7" id="KW-0808">Transferase</keyword>
<feature type="binding site" evidence="7">
    <location>
        <position position="145"/>
    </location>
    <ligand>
        <name>3-phosphoshikimate</name>
        <dbReference type="ChEBI" id="CHEBI:145989"/>
    </ligand>
</feature>
<dbReference type="GO" id="GO:0005737">
    <property type="term" value="C:cytoplasm"/>
    <property type="evidence" value="ECO:0007669"/>
    <property type="project" value="UniProtKB-SubCell"/>
</dbReference>
<dbReference type="Pfam" id="PF00275">
    <property type="entry name" value="EPSP_synthase"/>
    <property type="match status" value="1"/>
</dbReference>
<feature type="binding site" evidence="7">
    <location>
        <position position="144"/>
    </location>
    <ligand>
        <name>3-phosphoshikimate</name>
        <dbReference type="ChEBI" id="CHEBI:145989"/>
    </ligand>
</feature>
<feature type="binding site" evidence="7">
    <location>
        <position position="297"/>
    </location>
    <ligand>
        <name>3-phosphoshikimate</name>
        <dbReference type="ChEBI" id="CHEBI:145989"/>
    </ligand>
</feature>
<dbReference type="GO" id="GO:0009423">
    <property type="term" value="P:chorismate biosynthetic process"/>
    <property type="evidence" value="ECO:0007669"/>
    <property type="project" value="UniProtKB-UniRule"/>
</dbReference>
<feature type="domain" description="Enolpyruvate transferase" evidence="8">
    <location>
        <begin position="9"/>
        <end position="378"/>
    </location>
</feature>
<protein>
    <recommendedName>
        <fullName evidence="7">3-phosphoshikimate 1-carboxyvinyltransferase</fullName>
        <ecNumber evidence="7">2.5.1.19</ecNumber>
    </recommendedName>
    <alternativeName>
        <fullName evidence="7">5-enolpyruvylshikimate-3-phosphate synthase</fullName>
        <shortName evidence="7">EPSP synthase</shortName>
        <shortName evidence="7">EPSPS</shortName>
    </alternativeName>
</protein>
<dbReference type="RefSeq" id="WP_256303881.1">
    <property type="nucleotide sequence ID" value="NZ_JANFYS010000014.1"/>
</dbReference>
<comment type="function">
    <text evidence="7">Catalyzes the transfer of the enolpyruvyl moiety of phosphoenolpyruvate (PEP) to the 5-hydroxyl of shikimate-3-phosphate (S3P) to produce enolpyruvyl shikimate-3-phosphate and inorganic phosphate.</text>
</comment>
<keyword evidence="3 7" id="KW-0028">Amino-acid biosynthesis</keyword>
<dbReference type="GO" id="GO:0008652">
    <property type="term" value="P:amino acid biosynthetic process"/>
    <property type="evidence" value="ECO:0007669"/>
    <property type="project" value="UniProtKB-KW"/>
</dbReference>
<gene>
    <name evidence="7" type="primary">aroA</name>
    <name evidence="9" type="ORF">NE579_07950</name>
</gene>
<feature type="binding site" evidence="7">
    <location>
        <position position="270"/>
    </location>
    <ligand>
        <name>3-phosphoshikimate</name>
        <dbReference type="ChEBI" id="CHEBI:145989"/>
    </ligand>
</feature>
<comment type="caution">
    <text evidence="9">The sequence shown here is derived from an EMBL/GenBank/DDBJ whole genome shotgun (WGS) entry which is preliminary data.</text>
</comment>
<feature type="active site" description="Proton acceptor" evidence="7">
    <location>
        <position position="270"/>
    </location>
</feature>
<feature type="binding site" evidence="7">
    <location>
        <position position="301"/>
    </location>
    <ligand>
        <name>phosphoenolpyruvate</name>
        <dbReference type="ChEBI" id="CHEBI:58702"/>
    </ligand>
</feature>
<evidence type="ECO:0000256" key="5">
    <source>
        <dbReference type="ARBA" id="ARBA00023141"/>
    </source>
</evidence>
<feature type="binding site" evidence="7">
    <location>
        <position position="25"/>
    </location>
    <ligand>
        <name>3-phosphoshikimate</name>
        <dbReference type="ChEBI" id="CHEBI:145989"/>
    </ligand>
</feature>
<dbReference type="Gene3D" id="3.65.10.10">
    <property type="entry name" value="Enolpyruvate transferase domain"/>
    <property type="match status" value="3"/>
</dbReference>
<feature type="binding site" evidence="7">
    <location>
        <position position="102"/>
    </location>
    <ligand>
        <name>phosphoenolpyruvate</name>
        <dbReference type="ChEBI" id="CHEBI:58702"/>
    </ligand>
</feature>
<dbReference type="EC" id="2.5.1.19" evidence="7"/>
<dbReference type="AlphaFoldDB" id="A0AAW5JR47"/>
<feature type="binding site" evidence="7">
    <location>
        <position position="74"/>
    </location>
    <ligand>
        <name>phosphoenolpyruvate</name>
        <dbReference type="ChEBI" id="CHEBI:58702"/>
    </ligand>
</feature>
<dbReference type="InterPro" id="IPR023193">
    <property type="entry name" value="EPSP_synthase_CS"/>
</dbReference>
<comment type="caution">
    <text evidence="7">Lacks conserved residue(s) required for the propagation of feature annotation.</text>
</comment>
<dbReference type="PANTHER" id="PTHR21090:SF5">
    <property type="entry name" value="PENTAFUNCTIONAL AROM POLYPEPTIDE"/>
    <property type="match status" value="1"/>
</dbReference>
<evidence type="ECO:0000313" key="9">
    <source>
        <dbReference type="EMBL" id="MCQ4770394.1"/>
    </source>
</evidence>
<feature type="binding site" evidence="7">
    <location>
        <position position="145"/>
    </location>
    <ligand>
        <name>phosphoenolpyruvate</name>
        <dbReference type="ChEBI" id="CHEBI:58702"/>
    </ligand>
</feature>
<organism evidence="9 10">
    <name type="scientific">Intestinimonas massiliensis</name>
    <name type="common">ex Afouda et al. 2020</name>
    <dbReference type="NCBI Taxonomy" id="1673721"/>
    <lineage>
        <taxon>Bacteria</taxon>
        <taxon>Bacillati</taxon>
        <taxon>Bacillota</taxon>
        <taxon>Clostridia</taxon>
        <taxon>Eubacteriales</taxon>
        <taxon>Intestinimonas</taxon>
    </lineage>
</organism>
<dbReference type="PANTHER" id="PTHR21090">
    <property type="entry name" value="AROM/DEHYDROQUINATE SYNTHASE"/>
    <property type="match status" value="1"/>
</dbReference>
<evidence type="ECO:0000256" key="2">
    <source>
        <dbReference type="ARBA" id="ARBA00009948"/>
    </source>
</evidence>
<comment type="subcellular location">
    <subcellularLocation>
        <location evidence="7">Cytoplasm</location>
    </subcellularLocation>
</comment>
<comment type="subunit">
    <text evidence="7">Monomer.</text>
</comment>
<evidence type="ECO:0000256" key="4">
    <source>
        <dbReference type="ARBA" id="ARBA00022679"/>
    </source>
</evidence>
<accession>A0AAW5JR47</accession>
<dbReference type="InterPro" id="IPR001986">
    <property type="entry name" value="Enolpyruvate_Tfrase_dom"/>
</dbReference>
<dbReference type="EMBL" id="JANFYS010000014">
    <property type="protein sequence ID" value="MCQ4770394.1"/>
    <property type="molecule type" value="Genomic_DNA"/>
</dbReference>
<feature type="binding site" evidence="7">
    <location>
        <position position="21"/>
    </location>
    <ligand>
        <name>3-phosphoshikimate</name>
        <dbReference type="ChEBI" id="CHEBI:145989"/>
    </ligand>
</feature>
<dbReference type="HAMAP" id="MF_00210">
    <property type="entry name" value="EPSP_synth"/>
    <property type="match status" value="1"/>
</dbReference>
<feature type="binding site" evidence="7">
    <location>
        <position position="20"/>
    </location>
    <ligand>
        <name>3-phosphoshikimate</name>
        <dbReference type="ChEBI" id="CHEBI:145989"/>
    </ligand>
</feature>
<proteinExistence type="inferred from homology"/>
<feature type="binding site" evidence="7">
    <location>
        <position position="20"/>
    </location>
    <ligand>
        <name>phosphoenolpyruvate</name>
        <dbReference type="ChEBI" id="CHEBI:58702"/>
    </ligand>
</feature>
<keyword evidence="7" id="KW-0963">Cytoplasm</keyword>
<feature type="binding site" evidence="7">
    <location>
        <position position="371"/>
    </location>
    <ligand>
        <name>phosphoenolpyruvate</name>
        <dbReference type="ChEBI" id="CHEBI:58702"/>
    </ligand>
</feature>
<name>A0AAW5JR47_9FIRM</name>
<dbReference type="GO" id="GO:0003866">
    <property type="term" value="F:3-phosphoshikimate 1-carboxyvinyltransferase activity"/>
    <property type="evidence" value="ECO:0007669"/>
    <property type="project" value="UniProtKB-UniRule"/>
</dbReference>
<reference evidence="9" key="1">
    <citation type="submission" date="2022-06" db="EMBL/GenBank/DDBJ databases">
        <title>Isolation of gut microbiota from human fecal samples.</title>
        <authorList>
            <person name="Pamer E.G."/>
            <person name="Barat B."/>
            <person name="Waligurski E."/>
            <person name="Medina S."/>
            <person name="Paddock L."/>
            <person name="Mostad J."/>
        </authorList>
    </citation>
    <scope>NUCLEOTIDE SEQUENCE</scope>
    <source>
        <strain evidence="9">DFI.9.91</strain>
    </source>
</reference>
<comment type="pathway">
    <text evidence="1 7">Metabolic intermediate biosynthesis; chorismate biosynthesis; chorismate from D-erythrose 4-phosphate and phosphoenolpyruvate: step 6/7.</text>
</comment>
<comment type="similarity">
    <text evidence="2 7">Belongs to the EPSP synthase family.</text>
</comment>
<sequence length="390" mass="41739">MNVTITPGLLRGAITPPPSKSQAHRLLIAAALADGESRIEHLADSQDIQATRRCMAALKAPGEDLPVLDCGESGSTLRFLIPVALALRGGGRFTGRGRLMERPQKPYFDLFDEKGIAYRQEDGVLTVQGRLTPGTFALPGDVSSQFVTGLLYALPLLEGDSRITLTTPLESRGYVDMTLEALERFGIRAECPDGRTLRVPGGQTYRPCRAAVESDYSQAAFYYAANGLGGQVEILGLNPRSAQGDRCIVPYHMQLCGPGEAELDVSQCPDLVPPLAAHAALRQGITRIVNAARLRIKESDRLTAVTQVLTALGADVVEGADRLTITGQPEGLAGGVTVDSHNDHRIAMMAAVAATRCAAPVTITGAECVAKSYPDFWEDYERLGGQIQRS</sequence>
<dbReference type="InterPro" id="IPR006264">
    <property type="entry name" value="EPSP_synthase"/>
</dbReference>
<feature type="binding site" evidence="7">
    <location>
        <position position="143"/>
    </location>
    <ligand>
        <name>3-phosphoshikimate</name>
        <dbReference type="ChEBI" id="CHEBI:145989"/>
    </ligand>
</feature>
<dbReference type="InterPro" id="IPR013792">
    <property type="entry name" value="RNA3'P_cycl/enolpyr_Trfase_a/b"/>
</dbReference>
<dbReference type="Proteomes" id="UP001204562">
    <property type="component" value="Unassembled WGS sequence"/>
</dbReference>
<feature type="binding site" evidence="7">
    <location>
        <position position="345"/>
    </location>
    <ligand>
        <name>phosphoenolpyruvate</name>
        <dbReference type="ChEBI" id="CHEBI:58702"/>
    </ligand>
</feature>
<comment type="catalytic activity">
    <reaction evidence="6">
        <text>3-phosphoshikimate + phosphoenolpyruvate = 5-O-(1-carboxyvinyl)-3-phosphoshikimate + phosphate</text>
        <dbReference type="Rhea" id="RHEA:21256"/>
        <dbReference type="ChEBI" id="CHEBI:43474"/>
        <dbReference type="ChEBI" id="CHEBI:57701"/>
        <dbReference type="ChEBI" id="CHEBI:58702"/>
        <dbReference type="ChEBI" id="CHEBI:145989"/>
        <dbReference type="EC" id="2.5.1.19"/>
    </reaction>
    <physiologicalReaction direction="left-to-right" evidence="6">
        <dbReference type="Rhea" id="RHEA:21257"/>
    </physiologicalReaction>
</comment>
<evidence type="ECO:0000313" key="10">
    <source>
        <dbReference type="Proteomes" id="UP001204562"/>
    </source>
</evidence>
<dbReference type="SUPFAM" id="SSF55205">
    <property type="entry name" value="EPT/RTPC-like"/>
    <property type="match status" value="1"/>
</dbReference>
<dbReference type="PROSITE" id="PS00885">
    <property type="entry name" value="EPSP_SYNTHASE_2"/>
    <property type="match status" value="1"/>
</dbReference>
<feature type="binding site" evidence="7">
    <location>
        <position position="171"/>
    </location>
    <ligand>
        <name>3-phosphoshikimate</name>
        <dbReference type="ChEBI" id="CHEBI:145989"/>
    </ligand>
</feature>
<evidence type="ECO:0000256" key="3">
    <source>
        <dbReference type="ARBA" id="ARBA00022605"/>
    </source>
</evidence>
<evidence type="ECO:0000256" key="7">
    <source>
        <dbReference type="HAMAP-Rule" id="MF_00210"/>
    </source>
</evidence>
<evidence type="ECO:0000256" key="6">
    <source>
        <dbReference type="ARBA" id="ARBA00044633"/>
    </source>
</evidence>